<name>U3PAL6_LEIXC</name>
<dbReference type="Proteomes" id="UP000016743">
    <property type="component" value="Chromosome"/>
</dbReference>
<evidence type="ECO:0000313" key="2">
    <source>
        <dbReference type="Proteomes" id="UP000016743"/>
    </source>
</evidence>
<sequence length="69" mass="7667">MEHPVDRRTLKKEIARRLAEGPVQVHAKETPVPLGEWRSMVREVASELGQPVTVYAAADTTWAALLSTD</sequence>
<dbReference type="OrthoDB" id="9911872at2"/>
<dbReference type="HOGENOM" id="CLU_2770821_0_0_11"/>
<proteinExistence type="predicted"/>
<protein>
    <submittedName>
        <fullName evidence="1">Uncharacterized protein</fullName>
    </submittedName>
</protein>
<organism evidence="1 2">
    <name type="scientific">Leifsonia xyli subsp. cynodontis DSM 46306</name>
    <dbReference type="NCBI Taxonomy" id="1389489"/>
    <lineage>
        <taxon>Bacteria</taxon>
        <taxon>Bacillati</taxon>
        <taxon>Actinomycetota</taxon>
        <taxon>Actinomycetes</taxon>
        <taxon>Micrococcales</taxon>
        <taxon>Microbacteriaceae</taxon>
        <taxon>Leifsonia</taxon>
    </lineage>
</organism>
<dbReference type="KEGG" id="lxy:O159_26730"/>
<dbReference type="RefSeq" id="WP_021756044.1">
    <property type="nucleotide sequence ID" value="NC_022438.1"/>
</dbReference>
<evidence type="ECO:0000313" key="1">
    <source>
        <dbReference type="EMBL" id="AGW42579.1"/>
    </source>
</evidence>
<dbReference type="PATRIC" id="fig|1389489.3.peg.2565"/>
<dbReference type="STRING" id="1389489.O159_26730"/>
<gene>
    <name evidence="1" type="ORF">O159_26730</name>
</gene>
<dbReference type="EMBL" id="CP006734">
    <property type="protein sequence ID" value="AGW42579.1"/>
    <property type="molecule type" value="Genomic_DNA"/>
</dbReference>
<reference evidence="1 2" key="1">
    <citation type="journal article" date="2013" name="Genome Announc.">
        <title>Complete Genome Sequence of Leifsonia xyli subsp. cynodontis Strain DSM46306, a Gram-Positive Bacterial Pathogen of Grasses.</title>
        <authorList>
            <person name="Monteiro-Vitorello C.B."/>
            <person name="Zerillo M.M."/>
            <person name="Van Sluys M.A."/>
            <person name="Camargo L.E."/>
            <person name="Kitajima J.P."/>
        </authorList>
    </citation>
    <scope>NUCLEOTIDE SEQUENCE [LARGE SCALE GENOMIC DNA]</scope>
    <source>
        <strain evidence="1 2">DSM 46306</strain>
    </source>
</reference>
<keyword evidence="2" id="KW-1185">Reference proteome</keyword>
<accession>U3PAL6</accession>
<dbReference type="AlphaFoldDB" id="U3PAL6"/>